<dbReference type="OrthoDB" id="287587at2"/>
<reference evidence="9 10" key="1">
    <citation type="submission" date="2018-12" db="EMBL/GenBank/DDBJ databases">
        <authorList>
            <person name="Chong R.A."/>
        </authorList>
    </citation>
    <scope>NUCLEOTIDE SEQUENCE [LARGE SCALE GENOMIC DNA]</scope>
    <source>
        <strain evidence="9 10">Lps</strain>
    </source>
</reference>
<comment type="similarity">
    <text evidence="1 7">Belongs to the HscB family.</text>
</comment>
<evidence type="ECO:0000256" key="5">
    <source>
        <dbReference type="ARBA" id="ARBA00025986"/>
    </source>
</evidence>
<dbReference type="AlphaFoldDB" id="A0A4D6Y128"/>
<proteinExistence type="inferred from homology"/>
<evidence type="ECO:0000256" key="1">
    <source>
        <dbReference type="ARBA" id="ARBA00010476"/>
    </source>
</evidence>
<dbReference type="PANTHER" id="PTHR14021">
    <property type="entry name" value="IRON-SULFUR CLUSTER CO-CHAPERONE PROTEIN HSCB"/>
    <property type="match status" value="1"/>
</dbReference>
<dbReference type="SMART" id="SM00271">
    <property type="entry name" value="DnaJ"/>
    <property type="match status" value="1"/>
</dbReference>
<dbReference type="EMBL" id="CP034870">
    <property type="protein sequence ID" value="QCI22419.1"/>
    <property type="molecule type" value="Genomic_DNA"/>
</dbReference>
<dbReference type="Proteomes" id="UP000298564">
    <property type="component" value="Chromosome"/>
</dbReference>
<dbReference type="GO" id="GO:0006457">
    <property type="term" value="P:protein folding"/>
    <property type="evidence" value="ECO:0007669"/>
    <property type="project" value="UniProtKB-UniRule"/>
</dbReference>
<evidence type="ECO:0000313" key="9">
    <source>
        <dbReference type="EMBL" id="QCI22419.1"/>
    </source>
</evidence>
<dbReference type="GO" id="GO:0001671">
    <property type="term" value="F:ATPase activator activity"/>
    <property type="evidence" value="ECO:0007669"/>
    <property type="project" value="InterPro"/>
</dbReference>
<evidence type="ECO:0000313" key="10">
    <source>
        <dbReference type="Proteomes" id="UP000298564"/>
    </source>
</evidence>
<dbReference type="InterPro" id="IPR001623">
    <property type="entry name" value="DnaJ_domain"/>
</dbReference>
<dbReference type="GO" id="GO:0051087">
    <property type="term" value="F:protein-folding chaperone binding"/>
    <property type="evidence" value="ECO:0007669"/>
    <property type="project" value="InterPro"/>
</dbReference>
<name>A0A4D6Y128_9GAMM</name>
<dbReference type="PROSITE" id="PS50076">
    <property type="entry name" value="DNAJ_2"/>
    <property type="match status" value="1"/>
</dbReference>
<evidence type="ECO:0000256" key="3">
    <source>
        <dbReference type="ARBA" id="ARBA00023186"/>
    </source>
</evidence>
<dbReference type="Gene3D" id="1.20.1280.20">
    <property type="entry name" value="HscB, C-terminal domain"/>
    <property type="match status" value="1"/>
</dbReference>
<dbReference type="InterPro" id="IPR009073">
    <property type="entry name" value="HscB_oligo_C"/>
</dbReference>
<evidence type="ECO:0000259" key="8">
    <source>
        <dbReference type="PROSITE" id="PS50076"/>
    </source>
</evidence>
<comment type="subunit">
    <text evidence="5 7">Interacts with HscA and stimulates its ATPase activity. Interacts with IscU.</text>
</comment>
<dbReference type="InterPro" id="IPR004640">
    <property type="entry name" value="HscB"/>
</dbReference>
<dbReference type="HAMAP" id="MF_00682">
    <property type="entry name" value="HscB"/>
    <property type="match status" value="1"/>
</dbReference>
<reference evidence="9 10" key="2">
    <citation type="submission" date="2019-05" db="EMBL/GenBank/DDBJ databases">
        <title>Genome evolution of the obligate endosymbiont Buchnera aphidicola.</title>
        <authorList>
            <person name="Moran N.A."/>
        </authorList>
    </citation>
    <scope>NUCLEOTIDE SEQUENCE [LARGE SCALE GENOMIC DNA]</scope>
    <source>
        <strain evidence="9 10">Lps</strain>
    </source>
</reference>
<evidence type="ECO:0000256" key="4">
    <source>
        <dbReference type="ARBA" id="ARBA00025596"/>
    </source>
</evidence>
<organism evidence="9 10">
    <name type="scientific">Buchnera aphidicola</name>
    <name type="common">Lipaphis pseudobrassicae</name>
    <dbReference type="NCBI Taxonomy" id="1258543"/>
    <lineage>
        <taxon>Bacteria</taxon>
        <taxon>Pseudomonadati</taxon>
        <taxon>Pseudomonadota</taxon>
        <taxon>Gammaproteobacteria</taxon>
        <taxon>Enterobacterales</taxon>
        <taxon>Erwiniaceae</taxon>
        <taxon>Buchnera</taxon>
    </lineage>
</organism>
<evidence type="ECO:0000256" key="2">
    <source>
        <dbReference type="ARBA" id="ARBA00017570"/>
    </source>
</evidence>
<evidence type="ECO:0000256" key="6">
    <source>
        <dbReference type="ARBA" id="ARBA00030734"/>
    </source>
</evidence>
<evidence type="ECO:0000256" key="7">
    <source>
        <dbReference type="HAMAP-Rule" id="MF_00682"/>
    </source>
</evidence>
<dbReference type="NCBIfam" id="TIGR00714">
    <property type="entry name" value="hscB"/>
    <property type="match status" value="1"/>
</dbReference>
<dbReference type="InterPro" id="IPR036869">
    <property type="entry name" value="J_dom_sf"/>
</dbReference>
<accession>A0A4D6Y128</accession>
<keyword evidence="3 7" id="KW-0143">Chaperone</keyword>
<comment type="function">
    <text evidence="4 7">Co-chaperone involved in the maturation of iron-sulfur cluster-containing proteins. Seems to help targeting proteins to be folded toward HscA.</text>
</comment>
<protein>
    <recommendedName>
        <fullName evidence="2 7">Co-chaperone protein HscB</fullName>
    </recommendedName>
    <alternativeName>
        <fullName evidence="6 7">Hsc20</fullName>
    </alternativeName>
</protein>
<dbReference type="SUPFAM" id="SSF47144">
    <property type="entry name" value="HSC20 (HSCB), C-terminal oligomerisation domain"/>
    <property type="match status" value="1"/>
</dbReference>
<dbReference type="PANTHER" id="PTHR14021:SF15">
    <property type="entry name" value="IRON-SULFUR CLUSTER CO-CHAPERONE PROTEIN HSCB"/>
    <property type="match status" value="1"/>
</dbReference>
<gene>
    <name evidence="7 9" type="primary">hscB</name>
    <name evidence="9" type="ORF">D9V70_03110</name>
</gene>
<feature type="domain" description="J" evidence="8">
    <location>
        <begin position="2"/>
        <end position="74"/>
    </location>
</feature>
<dbReference type="InterPro" id="IPR036386">
    <property type="entry name" value="HscB_C_sf"/>
</dbReference>
<dbReference type="GO" id="GO:0051259">
    <property type="term" value="P:protein complex oligomerization"/>
    <property type="evidence" value="ECO:0007669"/>
    <property type="project" value="InterPro"/>
</dbReference>
<sequence length="170" mass="20615">MNYFTLFDLPETFNINKKLLSKNFYKLQLQFHPDLFMNDSTFKKKMILEKSIEINKGYKILKNFSSRAIYFLSLRGFKISKETVILKNHSFLIEYFSFYEELENLKKNNFDEVLLNNFLKDITTKITKYQKLIELEFNKKNFKKATIIIEKLLFFEKIKENLKNNKMLIK</sequence>
<dbReference type="CDD" id="cd06257">
    <property type="entry name" value="DnaJ"/>
    <property type="match status" value="1"/>
</dbReference>
<dbReference type="GO" id="GO:0044571">
    <property type="term" value="P:[2Fe-2S] cluster assembly"/>
    <property type="evidence" value="ECO:0007669"/>
    <property type="project" value="InterPro"/>
</dbReference>
<dbReference type="Pfam" id="PF07743">
    <property type="entry name" value="HSCB_C"/>
    <property type="match status" value="1"/>
</dbReference>
<dbReference type="RefSeq" id="WP_158356259.1">
    <property type="nucleotide sequence ID" value="NZ_CP034870.1"/>
</dbReference>
<dbReference type="SUPFAM" id="SSF46565">
    <property type="entry name" value="Chaperone J-domain"/>
    <property type="match status" value="1"/>
</dbReference>
<dbReference type="Gene3D" id="1.10.287.110">
    <property type="entry name" value="DnaJ domain"/>
    <property type="match status" value="1"/>
</dbReference>